<sequence length="245" mass="28184">MRLIALLFLLQSSMSTARDDGPLSADDMHHIRQRLIRSLGLTRVPDISQVNITDEEKAEAYGLYFARLKENENQRLDQEDDEDDDEEDDEIEEKMLSFNASAVRIKRSSSRHKLSKKIKALQSKAEIFIQPTRSGKIDCNKESKKKCCRHRMYVNFTHLRMDFVVEPKGFEAYYCKGKCPRLYNPAHAHALIQSTMNARGINVKIPKPCCAPSKLSNLTIMHYDENRKLKVTDWTNAVVEECACS</sequence>
<accession>T1JF94</accession>
<evidence type="ECO:0000313" key="9">
    <source>
        <dbReference type="EnsemblMetazoa" id="SMAR012505-PA"/>
    </source>
</evidence>
<evidence type="ECO:0000256" key="5">
    <source>
        <dbReference type="ARBA" id="ARBA00023157"/>
    </source>
</evidence>
<dbReference type="SMART" id="SM00204">
    <property type="entry name" value="TGFB"/>
    <property type="match status" value="1"/>
</dbReference>
<dbReference type="InterPro" id="IPR029034">
    <property type="entry name" value="Cystine-knot_cytokine"/>
</dbReference>
<dbReference type="PROSITE" id="PS00250">
    <property type="entry name" value="TGF_BETA_1"/>
    <property type="match status" value="1"/>
</dbReference>
<dbReference type="EMBL" id="JH432147">
    <property type="status" value="NOT_ANNOTATED_CDS"/>
    <property type="molecule type" value="Genomic_DNA"/>
</dbReference>
<keyword evidence="10" id="KW-1185">Reference proteome</keyword>
<feature type="chain" id="PRO_5004590473" description="TGF-beta family profile domain-containing protein" evidence="7">
    <location>
        <begin position="18"/>
        <end position="245"/>
    </location>
</feature>
<evidence type="ECO:0000256" key="1">
    <source>
        <dbReference type="ARBA" id="ARBA00004613"/>
    </source>
</evidence>
<dbReference type="InterPro" id="IPR017948">
    <property type="entry name" value="TGFb_CS"/>
</dbReference>
<comment type="subcellular location">
    <subcellularLocation>
        <location evidence="1">Secreted</location>
    </subcellularLocation>
</comment>
<dbReference type="PROSITE" id="PS51362">
    <property type="entry name" value="TGF_BETA_2"/>
    <property type="match status" value="1"/>
</dbReference>
<dbReference type="PANTHER" id="PTHR11848">
    <property type="entry name" value="TGF-BETA FAMILY"/>
    <property type="match status" value="1"/>
</dbReference>
<evidence type="ECO:0000256" key="7">
    <source>
        <dbReference type="SAM" id="SignalP"/>
    </source>
</evidence>
<dbReference type="STRING" id="126957.T1JF94"/>
<dbReference type="EnsemblMetazoa" id="SMAR012505-RA">
    <property type="protein sequence ID" value="SMAR012505-PA"/>
    <property type="gene ID" value="SMAR012505"/>
</dbReference>
<dbReference type="InterPro" id="IPR015615">
    <property type="entry name" value="TGF-beta-rel"/>
</dbReference>
<proteinExistence type="inferred from homology"/>
<dbReference type="SUPFAM" id="SSF57501">
    <property type="entry name" value="Cystine-knot cytokines"/>
    <property type="match status" value="1"/>
</dbReference>
<evidence type="ECO:0000256" key="6">
    <source>
        <dbReference type="RuleBase" id="RU000354"/>
    </source>
</evidence>
<keyword evidence="4 6" id="KW-0339">Growth factor</keyword>
<evidence type="ECO:0000256" key="2">
    <source>
        <dbReference type="ARBA" id="ARBA00006656"/>
    </source>
</evidence>
<dbReference type="GO" id="GO:0005615">
    <property type="term" value="C:extracellular space"/>
    <property type="evidence" value="ECO:0007669"/>
    <property type="project" value="TreeGrafter"/>
</dbReference>
<dbReference type="InterPro" id="IPR001839">
    <property type="entry name" value="TGF-b_C"/>
</dbReference>
<dbReference type="GO" id="GO:0005125">
    <property type="term" value="F:cytokine activity"/>
    <property type="evidence" value="ECO:0007669"/>
    <property type="project" value="TreeGrafter"/>
</dbReference>
<dbReference type="PANTHER" id="PTHR11848:SF119">
    <property type="entry name" value="TGF-BETA FAMILY PROFILE DOMAIN-CONTAINING PROTEIN"/>
    <property type="match status" value="1"/>
</dbReference>
<keyword evidence="7" id="KW-0732">Signal</keyword>
<evidence type="ECO:0000256" key="4">
    <source>
        <dbReference type="ARBA" id="ARBA00023030"/>
    </source>
</evidence>
<protein>
    <recommendedName>
        <fullName evidence="8">TGF-beta family profile domain-containing protein</fullName>
    </recommendedName>
</protein>
<dbReference type="AlphaFoldDB" id="T1JF94"/>
<dbReference type="Gene3D" id="2.10.90.10">
    <property type="entry name" value="Cystine-knot cytokines"/>
    <property type="match status" value="1"/>
</dbReference>
<dbReference type="GO" id="GO:0008083">
    <property type="term" value="F:growth factor activity"/>
    <property type="evidence" value="ECO:0007669"/>
    <property type="project" value="UniProtKB-KW"/>
</dbReference>
<dbReference type="Pfam" id="PF00019">
    <property type="entry name" value="TGF_beta"/>
    <property type="match status" value="1"/>
</dbReference>
<keyword evidence="3" id="KW-0964">Secreted</keyword>
<keyword evidence="5" id="KW-1015">Disulfide bond</keyword>
<feature type="signal peptide" evidence="7">
    <location>
        <begin position="1"/>
        <end position="17"/>
    </location>
</feature>
<dbReference type="HOGENOM" id="CLU_1134787_0_0_1"/>
<evidence type="ECO:0000259" key="8">
    <source>
        <dbReference type="PROSITE" id="PS51362"/>
    </source>
</evidence>
<reference evidence="9" key="2">
    <citation type="submission" date="2015-02" db="UniProtKB">
        <authorList>
            <consortium name="EnsemblMetazoa"/>
        </authorList>
    </citation>
    <scope>IDENTIFICATION</scope>
</reference>
<feature type="domain" description="TGF-beta family profile" evidence="8">
    <location>
        <begin position="130"/>
        <end position="245"/>
    </location>
</feature>
<evidence type="ECO:0000256" key="3">
    <source>
        <dbReference type="ARBA" id="ARBA00022525"/>
    </source>
</evidence>
<comment type="similarity">
    <text evidence="2 6">Belongs to the TGF-beta family.</text>
</comment>
<reference evidence="10" key="1">
    <citation type="submission" date="2011-05" db="EMBL/GenBank/DDBJ databases">
        <authorList>
            <person name="Richards S.R."/>
            <person name="Qu J."/>
            <person name="Jiang H."/>
            <person name="Jhangiani S.N."/>
            <person name="Agravi P."/>
            <person name="Goodspeed R."/>
            <person name="Gross S."/>
            <person name="Mandapat C."/>
            <person name="Jackson L."/>
            <person name="Mathew T."/>
            <person name="Pu L."/>
            <person name="Thornton R."/>
            <person name="Saada N."/>
            <person name="Wilczek-Boney K.B."/>
            <person name="Lee S."/>
            <person name="Kovar C."/>
            <person name="Wu Y."/>
            <person name="Scherer S.E."/>
            <person name="Worley K.C."/>
            <person name="Muzny D.M."/>
            <person name="Gibbs R."/>
        </authorList>
    </citation>
    <scope>NUCLEOTIDE SEQUENCE</scope>
    <source>
        <strain evidence="10">Brora</strain>
    </source>
</reference>
<organism evidence="9 10">
    <name type="scientific">Strigamia maritima</name>
    <name type="common">European centipede</name>
    <name type="synonym">Geophilus maritimus</name>
    <dbReference type="NCBI Taxonomy" id="126957"/>
    <lineage>
        <taxon>Eukaryota</taxon>
        <taxon>Metazoa</taxon>
        <taxon>Ecdysozoa</taxon>
        <taxon>Arthropoda</taxon>
        <taxon>Myriapoda</taxon>
        <taxon>Chilopoda</taxon>
        <taxon>Pleurostigmophora</taxon>
        <taxon>Geophilomorpha</taxon>
        <taxon>Linotaeniidae</taxon>
        <taxon>Strigamia</taxon>
    </lineage>
</organism>
<name>T1JF94_STRMM</name>
<dbReference type="eggNOG" id="KOG3900">
    <property type="taxonomic scope" value="Eukaryota"/>
</dbReference>
<dbReference type="Proteomes" id="UP000014500">
    <property type="component" value="Unassembled WGS sequence"/>
</dbReference>
<evidence type="ECO:0000313" key="10">
    <source>
        <dbReference type="Proteomes" id="UP000014500"/>
    </source>
</evidence>